<dbReference type="Gene3D" id="1.10.510.10">
    <property type="entry name" value="Transferase(Phosphotransferase) domain 1"/>
    <property type="match status" value="1"/>
</dbReference>
<dbReference type="SUPFAM" id="SSF56112">
    <property type="entry name" value="Protein kinase-like (PK-like)"/>
    <property type="match status" value="1"/>
</dbReference>
<name>A0A0M1VS92_FUSVC</name>
<dbReference type="EMBL" id="ACDE02000013">
    <property type="protein sequence ID" value="EEO39429.1"/>
    <property type="molecule type" value="Genomic_DNA"/>
</dbReference>
<proteinExistence type="predicted"/>
<dbReference type="InterPro" id="IPR011009">
    <property type="entry name" value="Kinase-like_dom_sf"/>
</dbReference>
<evidence type="ECO:0008006" key="3">
    <source>
        <dbReference type="Google" id="ProtNLM"/>
    </source>
</evidence>
<protein>
    <recommendedName>
        <fullName evidence="3">Lipopolysaccharide biosynthesis protein</fullName>
    </recommendedName>
</protein>
<dbReference type="RefSeq" id="WP_008802495.1">
    <property type="nucleotide sequence ID" value="NZ_KQ235735.1"/>
</dbReference>
<sequence length="198" mass="23791">MDKTDISKIIKVLKDDYRSYVYVFVVDGDNKKYVYKEPKEKNTRKWQKFLNFFRGSESKREYYQMKKINSLGLKTAKPVFYSKDYLIYEYIEGNKPTIDYIDLVVKELQKIHSMGYLHGDSHIDNFLIAPNKEIYIIDSKFQKNKYGKFGQIFEMMYLEDSVGIEIDYDKKSFYYKGAMLLRKYLTFFSKLKNIIRGK</sequence>
<gene>
    <name evidence="1" type="ORF">FSCG_00142</name>
</gene>
<dbReference type="eggNOG" id="COG0515">
    <property type="taxonomic scope" value="Bacteria"/>
</dbReference>
<evidence type="ECO:0000313" key="1">
    <source>
        <dbReference type="EMBL" id="EEO39429.1"/>
    </source>
</evidence>
<organism evidence="1 2">
    <name type="scientific">Fusobacterium vincentii 4_1_13</name>
    <dbReference type="NCBI Taxonomy" id="469606"/>
    <lineage>
        <taxon>Bacteria</taxon>
        <taxon>Fusobacteriati</taxon>
        <taxon>Fusobacteriota</taxon>
        <taxon>Fusobacteriia</taxon>
        <taxon>Fusobacteriales</taxon>
        <taxon>Fusobacteriaceae</taxon>
        <taxon>Fusobacterium</taxon>
    </lineage>
</organism>
<reference evidence="1 2" key="1">
    <citation type="submission" date="2011-10" db="EMBL/GenBank/DDBJ databases">
        <title>The Genome Sequence of Fusobacterium sp. 4_1_13.</title>
        <authorList>
            <consortium name="The Broad Institute Genome Sequencing Platform"/>
            <person name="Earl A."/>
            <person name="Ward D."/>
            <person name="Feldgarden M."/>
            <person name="Gevers D."/>
            <person name="Strauss J."/>
            <person name="Ambrose C."/>
            <person name="Allen-Vercoe E."/>
            <person name="Young S.K."/>
            <person name="Zeng Q."/>
            <person name="Gargeya S."/>
            <person name="Fitzgerald M."/>
            <person name="Haas B."/>
            <person name="Abouelleil A."/>
            <person name="Alvarado L."/>
            <person name="Arachchi H.M."/>
            <person name="Berlin A."/>
            <person name="Brown A."/>
            <person name="Chapman S.B."/>
            <person name="Chen Z."/>
            <person name="Dunbar C."/>
            <person name="Freedman E."/>
            <person name="Gearin G."/>
            <person name="Goldberg J."/>
            <person name="Griggs A."/>
            <person name="Gujja S."/>
            <person name="Heiman D."/>
            <person name="Howarth C."/>
            <person name="Larson L."/>
            <person name="Lui A."/>
            <person name="MacDonald P.J."/>
            <person name="Montmayeur A."/>
            <person name="Murphy C."/>
            <person name="Neiman D."/>
            <person name="Pearson M."/>
            <person name="Priest M."/>
            <person name="Roberts A."/>
            <person name="Saif S."/>
            <person name="Shea T."/>
            <person name="Shenoy N."/>
            <person name="Sisk P."/>
            <person name="Stolte C."/>
            <person name="Sykes S."/>
            <person name="Wortman J."/>
            <person name="Nusbaum C."/>
            <person name="Birren B."/>
        </authorList>
    </citation>
    <scope>NUCLEOTIDE SEQUENCE [LARGE SCALE GENOMIC DNA]</scope>
    <source>
        <strain evidence="1 2">4_1_13</strain>
    </source>
</reference>
<dbReference type="Proteomes" id="UP000004925">
    <property type="component" value="Unassembled WGS sequence"/>
</dbReference>
<evidence type="ECO:0000313" key="2">
    <source>
        <dbReference type="Proteomes" id="UP000004925"/>
    </source>
</evidence>
<dbReference type="HOGENOM" id="CLU_095287_0_0_0"/>
<accession>A0A0M1VS92</accession>
<comment type="caution">
    <text evidence="1">The sequence shown here is derived from an EMBL/GenBank/DDBJ whole genome shotgun (WGS) entry which is preliminary data.</text>
</comment>
<dbReference type="AlphaFoldDB" id="A0A0M1VS92"/>